<keyword evidence="2" id="KW-1185">Reference proteome</keyword>
<evidence type="ECO:0000313" key="2">
    <source>
        <dbReference type="Proteomes" id="UP001298593"/>
    </source>
</evidence>
<evidence type="ECO:0000313" key="1">
    <source>
        <dbReference type="EMBL" id="MEB3033333.1"/>
    </source>
</evidence>
<evidence type="ECO:0008006" key="3">
    <source>
        <dbReference type="Google" id="ProtNLM"/>
    </source>
</evidence>
<accession>A0ABU5XZH0</accession>
<gene>
    <name evidence="1" type="ORF">KV113_17415</name>
</gene>
<dbReference type="Proteomes" id="UP001298593">
    <property type="component" value="Unassembled WGS sequence"/>
</dbReference>
<reference evidence="1 2" key="1">
    <citation type="submission" date="2023-12" db="EMBL/GenBank/DDBJ databases">
        <title>Description of new species of Mycobacterium terrae complex isolated from sewage at the Sao Paulo Zoological Park Foundation in Brazil.</title>
        <authorList>
            <person name="Romagnoli C.L."/>
            <person name="Conceicao E.C."/>
            <person name="Machado E."/>
            <person name="Barreto L.B.P.F."/>
            <person name="Sharma A."/>
            <person name="Silva N.M."/>
            <person name="Marques L.E."/>
            <person name="Juliana M.A."/>
            <person name="Lourenco M.C.S."/>
            <person name="Digiampietri L.A."/>
            <person name="Suffys P.N."/>
            <person name="Viana-Niero C."/>
        </authorList>
    </citation>
    <scope>NUCLEOTIDE SEQUENCE [LARGE SCALE GENOMIC DNA]</scope>
    <source>
        <strain evidence="1 2">MYC340</strain>
    </source>
</reference>
<dbReference type="RefSeq" id="WP_329780133.1">
    <property type="nucleotide sequence ID" value="NZ_JAYJJU010000018.1"/>
</dbReference>
<name>A0ABU5XZH0_9MYCO</name>
<protein>
    <recommendedName>
        <fullName evidence="3">Transglycosylase SLT domain-containing protein</fullName>
    </recommendedName>
</protein>
<dbReference type="EMBL" id="JAYJJU010000018">
    <property type="protein sequence ID" value="MEB3033333.1"/>
    <property type="molecule type" value="Genomic_DNA"/>
</dbReference>
<sequence>MGALVQRVGEVLGRGHSLFGDPPASGGSAAHSAGSDLAAAGGVVRRGQERISALSGALPMGYTRFATDAGPALTSSAEADASLGSNLRESAGADRSGRATSGAVVNGAAADTNGLAPTTNTAAGQRALVSALRERLAQQQQVIGAYKDRDARLAAMVRSLRYGQSRPGGGGMPMAGGMPFGGGSGSSGGGGMGSPLSGLSGAGGALATLAHSVNPRTAAGPGAMSGAGFGGTPLGALTVNSSRREVASAIIHEARRRGYSPEQTTAILSTAIQESNLSPRAVSSNGLWESIFQQDSSYAGRRNPNLAISEFFNRLDRHGGPSSSNIWKSIFWLQQRPGDPSAEISYARGRRAYLAEIQHRHGEAAALYHELTG</sequence>
<comment type="caution">
    <text evidence="1">The sequence shown here is derived from an EMBL/GenBank/DDBJ whole genome shotgun (WGS) entry which is preliminary data.</text>
</comment>
<organism evidence="1 2">
    <name type="scientific">[Mycobacterium] nativiensis</name>
    <dbReference type="NCBI Taxonomy" id="2855503"/>
    <lineage>
        <taxon>Bacteria</taxon>
        <taxon>Bacillati</taxon>
        <taxon>Actinomycetota</taxon>
        <taxon>Actinomycetes</taxon>
        <taxon>Mycobacteriales</taxon>
        <taxon>Mycobacteriaceae</taxon>
        <taxon>Mycolicibacter</taxon>
    </lineage>
</organism>
<proteinExistence type="predicted"/>